<geneLocation type="plasmid" evidence="2">
    <name>unnamed1</name>
</geneLocation>
<dbReference type="Proteomes" id="UP000295294">
    <property type="component" value="Plasmid unnamed1"/>
</dbReference>
<sequence>MAADRVILGWDLGGANIKATRLEDGAVRDVVQWPCPLWQGLHRLDEVLALACRRWPDAMRAGHAVTMTGEMADLFPHRQAGVEALAQAMSRRFGARVAFFAGAAGWREQARVSRDWAHIASANWMASASLAAACTDQGMLVDIGTTTSDLIPIVDGKVRAQGRDDAGRLASGELVYLGAARTPLCALARRIAFEGTEYNVMNELFATTADVYRLTGELPAEHDPHPSADGGPKTDAATRQRLARMIGRDARDAAPAAWLAFAHAWRRAQLDELAVNLRRVADGVGLPADAPLIGAGCGRFLARELAVRLARPYRAFEALAGIAPEHAEWAQVCAPSVAVAVLRWQDREAGRGVRTREMTLRCRQAGAEPAGTEASWS</sequence>
<dbReference type="InterPro" id="IPR007110">
    <property type="entry name" value="Ig-like_dom"/>
</dbReference>
<keyword evidence="2" id="KW-0614">Plasmid</keyword>
<dbReference type="KEGG" id="cox:E0W60_31980"/>
<dbReference type="OrthoDB" id="1792672at2"/>
<reference evidence="2 3" key="1">
    <citation type="submission" date="2019-03" db="EMBL/GenBank/DDBJ databases">
        <title>Efficiently degradation of phenoxyalkanoic acid herbicides by Cupriavidus oxalaticus strain X32.</title>
        <authorList>
            <person name="Sheng X."/>
        </authorList>
    </citation>
    <scope>NUCLEOTIDE SEQUENCE [LARGE SCALE GENOMIC DNA]</scope>
    <source>
        <strain evidence="2 3">X32</strain>
        <plasmid evidence="2 3">unnamed1</plasmid>
    </source>
</reference>
<dbReference type="NCBIfam" id="TIGR03123">
    <property type="entry name" value="one_C_unchar_1"/>
    <property type="match status" value="1"/>
</dbReference>
<gene>
    <name evidence="2" type="ORF">E0W60_31980</name>
</gene>
<dbReference type="GO" id="GO:0016787">
    <property type="term" value="F:hydrolase activity"/>
    <property type="evidence" value="ECO:0007669"/>
    <property type="project" value="InterPro"/>
</dbReference>
<dbReference type="SUPFAM" id="SSF53067">
    <property type="entry name" value="Actin-like ATPase domain"/>
    <property type="match status" value="1"/>
</dbReference>
<dbReference type="InterPro" id="IPR002756">
    <property type="entry name" value="MfnF"/>
</dbReference>
<dbReference type="RefSeq" id="WP_135706857.1">
    <property type="nucleotide sequence ID" value="NZ_CP038636.1"/>
</dbReference>
<evidence type="ECO:0000313" key="2">
    <source>
        <dbReference type="EMBL" id="QBY55618.1"/>
    </source>
</evidence>
<dbReference type="Gene3D" id="3.30.420.190">
    <property type="entry name" value="conserved archaeal protein q6m145"/>
    <property type="match status" value="1"/>
</dbReference>
<dbReference type="EMBL" id="CP038636">
    <property type="protein sequence ID" value="QBY55618.1"/>
    <property type="molecule type" value="Genomic_DNA"/>
</dbReference>
<proteinExistence type="predicted"/>
<dbReference type="Gene3D" id="3.30.420.40">
    <property type="match status" value="1"/>
</dbReference>
<dbReference type="InterPro" id="IPR043129">
    <property type="entry name" value="ATPase_NBD"/>
</dbReference>
<feature type="domain" description="Ig-like" evidence="1">
    <location>
        <begin position="335"/>
        <end position="377"/>
    </location>
</feature>
<dbReference type="PROSITE" id="PS50835">
    <property type="entry name" value="IG_LIKE"/>
    <property type="match status" value="1"/>
</dbReference>
<dbReference type="AlphaFoldDB" id="A0A4P7LJ52"/>
<organism evidence="2 3">
    <name type="scientific">Cupriavidus oxalaticus</name>
    <dbReference type="NCBI Taxonomy" id="96344"/>
    <lineage>
        <taxon>Bacteria</taxon>
        <taxon>Pseudomonadati</taxon>
        <taxon>Pseudomonadota</taxon>
        <taxon>Betaproteobacteria</taxon>
        <taxon>Burkholderiales</taxon>
        <taxon>Burkholderiaceae</taxon>
        <taxon>Cupriavidus</taxon>
    </lineage>
</organism>
<dbReference type="InterPro" id="IPR002821">
    <property type="entry name" value="Hydantoinase_A"/>
</dbReference>
<accession>A0A4P7LJ52</accession>
<name>A0A4P7LJ52_9BURK</name>
<protein>
    <submittedName>
        <fullName evidence="2">H4MPT-linked C1 transfer pathway protein</fullName>
    </submittedName>
</protein>
<dbReference type="Pfam" id="PF01968">
    <property type="entry name" value="Hydantoinase_A"/>
    <property type="match status" value="1"/>
</dbReference>
<evidence type="ECO:0000259" key="1">
    <source>
        <dbReference type="PROSITE" id="PS50835"/>
    </source>
</evidence>
<evidence type="ECO:0000313" key="3">
    <source>
        <dbReference type="Proteomes" id="UP000295294"/>
    </source>
</evidence>